<dbReference type="EMBL" id="QJJS01000014">
    <property type="protein sequence ID" value="PXW94341.1"/>
    <property type="molecule type" value="Genomic_DNA"/>
</dbReference>
<dbReference type="Pfam" id="PF01740">
    <property type="entry name" value="STAS"/>
    <property type="match status" value="1"/>
</dbReference>
<keyword evidence="1" id="KW-0597">Phosphoprotein</keyword>
<accession>A0A318H8H8</accession>
<dbReference type="InterPro" id="IPR002645">
    <property type="entry name" value="STAS_dom"/>
</dbReference>
<dbReference type="PANTHER" id="PTHR33745:SF3">
    <property type="entry name" value="RSBT CO-ANTAGONIST PROTEIN RSBRC"/>
    <property type="match status" value="1"/>
</dbReference>
<gene>
    <name evidence="3" type="ORF">C7444_11440</name>
</gene>
<feature type="domain" description="STAS" evidence="2">
    <location>
        <begin position="158"/>
        <end position="269"/>
    </location>
</feature>
<dbReference type="Proteomes" id="UP000247811">
    <property type="component" value="Unassembled WGS sequence"/>
</dbReference>
<evidence type="ECO:0000256" key="1">
    <source>
        <dbReference type="ARBA" id="ARBA00022553"/>
    </source>
</evidence>
<dbReference type="SUPFAM" id="SSF52091">
    <property type="entry name" value="SpoIIaa-like"/>
    <property type="match status" value="1"/>
</dbReference>
<dbReference type="RefSeq" id="WP_110401531.1">
    <property type="nucleotide sequence ID" value="NZ_QJJS01000014.1"/>
</dbReference>
<evidence type="ECO:0000313" key="3">
    <source>
        <dbReference type="EMBL" id="PXW94341.1"/>
    </source>
</evidence>
<dbReference type="InterPro" id="IPR036513">
    <property type="entry name" value="STAS_dom_sf"/>
</dbReference>
<dbReference type="PANTHER" id="PTHR33745">
    <property type="entry name" value="RSBT ANTAGONIST PROTEIN RSBS-RELATED"/>
    <property type="match status" value="1"/>
</dbReference>
<evidence type="ECO:0000313" key="4">
    <source>
        <dbReference type="Proteomes" id="UP000247811"/>
    </source>
</evidence>
<evidence type="ECO:0000259" key="2">
    <source>
        <dbReference type="PROSITE" id="PS50801"/>
    </source>
</evidence>
<dbReference type="Gene3D" id="3.30.750.24">
    <property type="entry name" value="STAS domain"/>
    <property type="match status" value="1"/>
</dbReference>
<keyword evidence="4" id="KW-1185">Reference proteome</keyword>
<dbReference type="CDD" id="cd07041">
    <property type="entry name" value="STAS_RsbR_RsbS_like"/>
    <property type="match status" value="1"/>
</dbReference>
<sequence>MTTLPRTLRALIADHHEAVLEDWRHRLAPEAVIDLDGPELRLEMNELLVAMQNALGAELSETAQADLRGLDVVLRNASQVRAARGLSPEGSVQFVLAAKDALLSLVLAHGPDDAEQRSRATLQIQALSDRCVLTLVSQFVATREGVIRSQAQSLLDMSTPVITLWDSILLLPLVGVLDSVRAVQVAERLLEAIGRTEAEVTLIDVTGVPVMDTSVARHLLRTVAAAEMLGTRVILTGISPTTAQTMVKLGIDLSSVPTRGSLKAGVALALTMTGRRVTAGRAD</sequence>
<reference evidence="3 4" key="1">
    <citation type="submission" date="2018-05" db="EMBL/GenBank/DDBJ databases">
        <title>Genomic Encyclopedia of Type Strains, Phase IV (KMG-IV): sequencing the most valuable type-strain genomes for metagenomic binning, comparative biology and taxonomic classification.</title>
        <authorList>
            <person name="Goeker M."/>
        </authorList>
    </citation>
    <scope>NUCLEOTIDE SEQUENCE [LARGE SCALE GENOMIC DNA]</scope>
    <source>
        <strain evidence="3 4">DSM 566</strain>
    </source>
</reference>
<organism evidence="3 4">
    <name type="scientific">Sphaerotilus hippei</name>
    <dbReference type="NCBI Taxonomy" id="744406"/>
    <lineage>
        <taxon>Bacteria</taxon>
        <taxon>Pseudomonadati</taxon>
        <taxon>Pseudomonadota</taxon>
        <taxon>Betaproteobacteria</taxon>
        <taxon>Burkholderiales</taxon>
        <taxon>Sphaerotilaceae</taxon>
        <taxon>Sphaerotilus</taxon>
    </lineage>
</organism>
<name>A0A318H8H8_9BURK</name>
<dbReference type="InterPro" id="IPR051932">
    <property type="entry name" value="Bact_StressResp_Reg"/>
</dbReference>
<protein>
    <submittedName>
        <fullName evidence="3">RsbT co-antagonist protein RsbR</fullName>
    </submittedName>
</protein>
<comment type="caution">
    <text evidence="3">The sequence shown here is derived from an EMBL/GenBank/DDBJ whole genome shotgun (WGS) entry which is preliminary data.</text>
</comment>
<dbReference type="AlphaFoldDB" id="A0A318H8H8"/>
<dbReference type="PROSITE" id="PS50801">
    <property type="entry name" value="STAS"/>
    <property type="match status" value="1"/>
</dbReference>
<dbReference type="OrthoDB" id="9800154at2"/>
<proteinExistence type="predicted"/>